<comment type="pathway">
    <text evidence="1">Carbohydrate acid metabolism.</text>
</comment>
<dbReference type="EMBL" id="BPQV01000002">
    <property type="protein sequence ID" value="GJE26045.1"/>
    <property type="molecule type" value="Genomic_DNA"/>
</dbReference>
<gene>
    <name evidence="10" type="ORF">LKMONMHP_0889</name>
</gene>
<reference evidence="10" key="1">
    <citation type="journal article" date="2021" name="Front. Microbiol.">
        <title>Comprehensive Comparative Genomics and Phenotyping of Methylobacterium Species.</title>
        <authorList>
            <person name="Alessa O."/>
            <person name="Ogura Y."/>
            <person name="Fujitani Y."/>
            <person name="Takami H."/>
            <person name="Hayashi T."/>
            <person name="Sahin N."/>
            <person name="Tani A."/>
        </authorList>
    </citation>
    <scope>NUCLEOTIDE SEQUENCE</scope>
    <source>
        <strain evidence="10">NBRC 15689</strain>
    </source>
</reference>
<dbReference type="InterPro" id="IPR006001">
    <property type="entry name" value="Therm_gnt_kin"/>
</dbReference>
<evidence type="ECO:0000256" key="5">
    <source>
        <dbReference type="ARBA" id="ARBA00022741"/>
    </source>
</evidence>
<keyword evidence="11" id="KW-1185">Reference proteome</keyword>
<comment type="similarity">
    <text evidence="2 9">Belongs to the gluconokinase GntK/GntV family.</text>
</comment>
<comment type="catalytic activity">
    <reaction evidence="8 9">
        <text>D-gluconate + ATP = 6-phospho-D-gluconate + ADP + H(+)</text>
        <dbReference type="Rhea" id="RHEA:19433"/>
        <dbReference type="ChEBI" id="CHEBI:15378"/>
        <dbReference type="ChEBI" id="CHEBI:18391"/>
        <dbReference type="ChEBI" id="CHEBI:30616"/>
        <dbReference type="ChEBI" id="CHEBI:58759"/>
        <dbReference type="ChEBI" id="CHEBI:456216"/>
        <dbReference type="EC" id="2.7.1.12"/>
    </reaction>
</comment>
<dbReference type="Gene3D" id="3.40.50.300">
    <property type="entry name" value="P-loop containing nucleotide triphosphate hydrolases"/>
    <property type="match status" value="1"/>
</dbReference>
<dbReference type="SUPFAM" id="SSF52540">
    <property type="entry name" value="P-loop containing nucleoside triphosphate hydrolases"/>
    <property type="match status" value="1"/>
</dbReference>
<evidence type="ECO:0000256" key="8">
    <source>
        <dbReference type="ARBA" id="ARBA00048090"/>
    </source>
</evidence>
<protein>
    <recommendedName>
        <fullName evidence="3 9">Gluconokinase</fullName>
        <ecNumber evidence="3 9">2.7.1.12</ecNumber>
    </recommendedName>
</protein>
<accession>A0ABQ4T535</accession>
<keyword evidence="7 9" id="KW-0067">ATP-binding</keyword>
<sequence>MDRKADTPQVLLVMGVSGSGKSTVASLLAQRLAWPFVDGDDLHSADHVAKMRSGHALDEADRTPWLARIGAWIDARLKAGESGVIVCSALRRAYRDALVGGRAVRLVYLEGNRDLIAERLAARRGHFMPGSLLDSQFAALEPPGPDEDPITVSIEDPPDAIVATICARLDLPAGDTG</sequence>
<name>A0ABQ4T535_METOR</name>
<evidence type="ECO:0000313" key="11">
    <source>
        <dbReference type="Proteomes" id="UP001055156"/>
    </source>
</evidence>
<keyword evidence="5 9" id="KW-0547">Nucleotide-binding</keyword>
<dbReference type="PANTHER" id="PTHR43442">
    <property type="entry name" value="GLUCONOKINASE-RELATED"/>
    <property type="match status" value="1"/>
</dbReference>
<proteinExistence type="inferred from homology"/>
<dbReference type="Pfam" id="PF13671">
    <property type="entry name" value="AAA_33"/>
    <property type="match status" value="1"/>
</dbReference>
<keyword evidence="6 9" id="KW-0418">Kinase</keyword>
<organism evidence="10 11">
    <name type="scientific">Methylobacterium organophilum</name>
    <dbReference type="NCBI Taxonomy" id="410"/>
    <lineage>
        <taxon>Bacteria</taxon>
        <taxon>Pseudomonadati</taxon>
        <taxon>Pseudomonadota</taxon>
        <taxon>Alphaproteobacteria</taxon>
        <taxon>Hyphomicrobiales</taxon>
        <taxon>Methylobacteriaceae</taxon>
        <taxon>Methylobacterium</taxon>
    </lineage>
</organism>
<reference evidence="10" key="2">
    <citation type="submission" date="2021-08" db="EMBL/GenBank/DDBJ databases">
        <authorList>
            <person name="Tani A."/>
            <person name="Ola A."/>
            <person name="Ogura Y."/>
            <person name="Katsura K."/>
            <person name="Hayashi T."/>
        </authorList>
    </citation>
    <scope>NUCLEOTIDE SEQUENCE</scope>
    <source>
        <strain evidence="10">NBRC 15689</strain>
    </source>
</reference>
<evidence type="ECO:0000256" key="4">
    <source>
        <dbReference type="ARBA" id="ARBA00022679"/>
    </source>
</evidence>
<comment type="caution">
    <text evidence="10">The sequence shown here is derived from an EMBL/GenBank/DDBJ whole genome shotgun (WGS) entry which is preliminary data.</text>
</comment>
<dbReference type="Proteomes" id="UP001055156">
    <property type="component" value="Unassembled WGS sequence"/>
</dbReference>
<keyword evidence="4 9" id="KW-0808">Transferase</keyword>
<evidence type="ECO:0000256" key="6">
    <source>
        <dbReference type="ARBA" id="ARBA00022777"/>
    </source>
</evidence>
<evidence type="ECO:0000256" key="1">
    <source>
        <dbReference type="ARBA" id="ARBA00004761"/>
    </source>
</evidence>
<evidence type="ECO:0000256" key="2">
    <source>
        <dbReference type="ARBA" id="ARBA00008420"/>
    </source>
</evidence>
<evidence type="ECO:0000256" key="3">
    <source>
        <dbReference type="ARBA" id="ARBA00012054"/>
    </source>
</evidence>
<dbReference type="InterPro" id="IPR027417">
    <property type="entry name" value="P-loop_NTPase"/>
</dbReference>
<evidence type="ECO:0000256" key="7">
    <source>
        <dbReference type="ARBA" id="ARBA00022840"/>
    </source>
</evidence>
<dbReference type="EC" id="2.7.1.12" evidence="3 9"/>
<dbReference type="CDD" id="cd02021">
    <property type="entry name" value="GntK"/>
    <property type="match status" value="1"/>
</dbReference>
<dbReference type="PANTHER" id="PTHR43442:SF3">
    <property type="entry name" value="GLUCONOKINASE-RELATED"/>
    <property type="match status" value="1"/>
</dbReference>
<evidence type="ECO:0000256" key="9">
    <source>
        <dbReference type="RuleBase" id="RU363066"/>
    </source>
</evidence>
<evidence type="ECO:0000313" key="10">
    <source>
        <dbReference type="EMBL" id="GJE26045.1"/>
    </source>
</evidence>
<dbReference type="NCBIfam" id="TIGR01313">
    <property type="entry name" value="therm_gnt_kin"/>
    <property type="match status" value="1"/>
</dbReference>